<proteinExistence type="predicted"/>
<protein>
    <submittedName>
        <fullName evidence="2">Uncharacterized protein</fullName>
    </submittedName>
</protein>
<dbReference type="Pfam" id="PF13551">
    <property type="entry name" value="HTH_29"/>
    <property type="match status" value="1"/>
</dbReference>
<evidence type="ECO:0000313" key="3">
    <source>
        <dbReference type="EMBL" id="EQD74801.1"/>
    </source>
</evidence>
<dbReference type="AlphaFoldDB" id="T1A3N9"/>
<dbReference type="SUPFAM" id="SSF46689">
    <property type="entry name" value="Homeodomain-like"/>
    <property type="match status" value="1"/>
</dbReference>
<reference evidence="2" key="2">
    <citation type="journal article" date="2014" name="ISME J.">
        <title>Microbial stratification in low pH oxic and suboxic macroscopic growths along an acid mine drainage.</title>
        <authorList>
            <person name="Mendez-Garcia C."/>
            <person name="Mesa V."/>
            <person name="Sprenger R.R."/>
            <person name="Richter M."/>
            <person name="Diez M.S."/>
            <person name="Solano J."/>
            <person name="Bargiela R."/>
            <person name="Golyshina O.V."/>
            <person name="Manteca A."/>
            <person name="Ramos J.L."/>
            <person name="Gallego J.R."/>
            <person name="Llorente I."/>
            <person name="Martins Dos Santos V.A."/>
            <person name="Jensen O.N."/>
            <person name="Pelaez A.I."/>
            <person name="Sanchez J."/>
            <person name="Ferrer M."/>
        </authorList>
    </citation>
    <scope>NUCLEOTIDE SEQUENCE</scope>
</reference>
<dbReference type="InterPro" id="IPR009057">
    <property type="entry name" value="Homeodomain-like_sf"/>
</dbReference>
<sequence length="120" mass="13455">MTAPLFNGREPFFLAADKVQVKYEMLRAHVVDGLTATSVAEQHGYSRAAFYLILDAFEEAGMHGLLDERRGRRGPVKLTPEVLQFLSSADPTLSGARLAAQIEERFGLSLHRRTVERARR</sequence>
<dbReference type="EMBL" id="AUZZ01004881">
    <property type="protein sequence ID" value="EQD51567.1"/>
    <property type="molecule type" value="Genomic_DNA"/>
</dbReference>
<name>T1A3N9_9ZZZZ</name>
<evidence type="ECO:0000313" key="1">
    <source>
        <dbReference type="EMBL" id="EQD51159.1"/>
    </source>
</evidence>
<organism evidence="2">
    <name type="scientific">mine drainage metagenome</name>
    <dbReference type="NCBI Taxonomy" id="410659"/>
    <lineage>
        <taxon>unclassified sequences</taxon>
        <taxon>metagenomes</taxon>
        <taxon>ecological metagenomes</taxon>
    </lineage>
</organism>
<reference evidence="2" key="1">
    <citation type="submission" date="2013-08" db="EMBL/GenBank/DDBJ databases">
        <authorList>
            <person name="Mendez C."/>
            <person name="Richter M."/>
            <person name="Ferrer M."/>
            <person name="Sanchez J."/>
        </authorList>
    </citation>
    <scope>NUCLEOTIDE SEQUENCE</scope>
</reference>
<evidence type="ECO:0000313" key="2">
    <source>
        <dbReference type="EMBL" id="EQD51567.1"/>
    </source>
</evidence>
<gene>
    <name evidence="1" type="ORF">B1A_13174</name>
    <name evidence="3" type="ORF">B1B_02465</name>
    <name evidence="2" type="ORF">B2A_06847</name>
</gene>
<dbReference type="EMBL" id="AUZX01009629">
    <property type="protein sequence ID" value="EQD51159.1"/>
    <property type="molecule type" value="Genomic_DNA"/>
</dbReference>
<comment type="caution">
    <text evidence="2">The sequence shown here is derived from an EMBL/GenBank/DDBJ whole genome shotgun (WGS) entry which is preliminary data.</text>
</comment>
<dbReference type="EMBL" id="AUZY01001464">
    <property type="protein sequence ID" value="EQD74801.1"/>
    <property type="molecule type" value="Genomic_DNA"/>
</dbReference>
<accession>T1A3N9</accession>